<dbReference type="SUPFAM" id="SSF81383">
    <property type="entry name" value="F-box domain"/>
    <property type="match status" value="1"/>
</dbReference>
<keyword evidence="1" id="KW-0802">TPR repeat</keyword>
<dbReference type="OrthoDB" id="629492at2759"/>
<evidence type="ECO:0000313" key="4">
    <source>
        <dbReference type="Proteomes" id="UP000193685"/>
    </source>
</evidence>
<name>A0A1Y2FD71_PROLT</name>
<dbReference type="GeneID" id="63785933"/>
<dbReference type="STRING" id="56484.A0A1Y2FD71"/>
<dbReference type="PANTHER" id="PTHR38926:SF5">
    <property type="entry name" value="F-BOX AND LEUCINE-RICH REPEAT PROTEIN 6"/>
    <property type="match status" value="1"/>
</dbReference>
<evidence type="ECO:0000313" key="3">
    <source>
        <dbReference type="EMBL" id="ORY81868.1"/>
    </source>
</evidence>
<sequence length="529" mass="59776">MLSPLTGKVLHQLINASIASPDIIRFDRRASCYENTGQLQEALEDAKRMLQIDKHNIKGYLRAGKIYQLMNKDESALKYYDRGLTNTPDTAPLRKVLSQMKTAVEKRIRGSRIERDPFTLLPVEIVWQIFSNCSMADCVRASRVSKAWHRTITKSPYFWQYMDSTGHAKVPNSKALETYVIRSRGTLKTLRIEADINKLVMQRGLGSQLTNLRCGLNEGSYPALRTMKQLQVLDLAGPSPFDRCPKFQQAAQIISALPNLQTFSAHILATARRLDTFAEITAPNLQTLLLVFPIGGQMLDGASLTDAAQWKMPKLETFFLAGIGALLWPDERRVAWPPTLKKIQCTFDLRTGQNVVPGALIEPAVPDHLEHFYWRTTTEMPKTKSGKYPPLKTLIFHDLKSFGRPVWMDSAWASFGQTVTRLEFSHCETESEKLQFYVRCFPRLQWLGCSHAKYVDGDVLNAVGDTCSTLRTIDLGVCNRIESAAVLRLTKLQPDLRRLIIDKGVLAPDVLTWLRKTRGVSVTQLPNSR</sequence>
<dbReference type="PROSITE" id="PS50181">
    <property type="entry name" value="FBOX"/>
    <property type="match status" value="1"/>
</dbReference>
<dbReference type="PANTHER" id="PTHR38926">
    <property type="entry name" value="F-BOX DOMAIN CONTAINING PROTEIN, EXPRESSED"/>
    <property type="match status" value="1"/>
</dbReference>
<evidence type="ECO:0000256" key="1">
    <source>
        <dbReference type="PROSITE-ProRule" id="PRU00339"/>
    </source>
</evidence>
<dbReference type="Gene3D" id="3.80.10.10">
    <property type="entry name" value="Ribonuclease Inhibitor"/>
    <property type="match status" value="1"/>
</dbReference>
<dbReference type="Pfam" id="PF12937">
    <property type="entry name" value="F-box-like"/>
    <property type="match status" value="1"/>
</dbReference>
<dbReference type="CDD" id="cd09917">
    <property type="entry name" value="F-box_SF"/>
    <property type="match status" value="1"/>
</dbReference>
<dbReference type="SMART" id="SM00256">
    <property type="entry name" value="FBOX"/>
    <property type="match status" value="1"/>
</dbReference>
<organism evidence="3 4">
    <name type="scientific">Protomyces lactucae-debilis</name>
    <dbReference type="NCBI Taxonomy" id="2754530"/>
    <lineage>
        <taxon>Eukaryota</taxon>
        <taxon>Fungi</taxon>
        <taxon>Dikarya</taxon>
        <taxon>Ascomycota</taxon>
        <taxon>Taphrinomycotina</taxon>
        <taxon>Taphrinomycetes</taxon>
        <taxon>Taphrinales</taxon>
        <taxon>Protomycetaceae</taxon>
        <taxon>Protomyces</taxon>
    </lineage>
</organism>
<dbReference type="InterPro" id="IPR032675">
    <property type="entry name" value="LRR_dom_sf"/>
</dbReference>
<dbReference type="InterPro" id="IPR001810">
    <property type="entry name" value="F-box_dom"/>
</dbReference>
<dbReference type="InterPro" id="IPR036047">
    <property type="entry name" value="F-box-like_dom_sf"/>
</dbReference>
<dbReference type="SMART" id="SM00028">
    <property type="entry name" value="TPR"/>
    <property type="match status" value="2"/>
</dbReference>
<dbReference type="SUPFAM" id="SSF48452">
    <property type="entry name" value="TPR-like"/>
    <property type="match status" value="1"/>
</dbReference>
<dbReference type="AlphaFoldDB" id="A0A1Y2FD71"/>
<reference evidence="3 4" key="1">
    <citation type="submission" date="2016-07" db="EMBL/GenBank/DDBJ databases">
        <title>Pervasive Adenine N6-methylation of Active Genes in Fungi.</title>
        <authorList>
            <consortium name="DOE Joint Genome Institute"/>
            <person name="Mondo S.J."/>
            <person name="Dannebaum R.O."/>
            <person name="Kuo R.C."/>
            <person name="Labutti K."/>
            <person name="Haridas S."/>
            <person name="Kuo A."/>
            <person name="Salamov A."/>
            <person name="Ahrendt S.R."/>
            <person name="Lipzen A."/>
            <person name="Sullivan W."/>
            <person name="Andreopoulos W.B."/>
            <person name="Clum A."/>
            <person name="Lindquist E."/>
            <person name="Daum C."/>
            <person name="Ramamoorthy G.K."/>
            <person name="Gryganskyi A."/>
            <person name="Culley D."/>
            <person name="Magnuson J.K."/>
            <person name="James T.Y."/>
            <person name="O'Malley M.A."/>
            <person name="Stajich J.E."/>
            <person name="Spatafora J.W."/>
            <person name="Visel A."/>
            <person name="Grigoriev I.V."/>
        </authorList>
    </citation>
    <scope>NUCLEOTIDE SEQUENCE [LARGE SCALE GENOMIC DNA]</scope>
    <source>
        <strain evidence="3 4">12-1054</strain>
    </source>
</reference>
<keyword evidence="4" id="KW-1185">Reference proteome</keyword>
<dbReference type="EMBL" id="MCFI01000010">
    <property type="protein sequence ID" value="ORY81868.1"/>
    <property type="molecule type" value="Genomic_DNA"/>
</dbReference>
<comment type="caution">
    <text evidence="3">The sequence shown here is derived from an EMBL/GenBank/DDBJ whole genome shotgun (WGS) entry which is preliminary data.</text>
</comment>
<feature type="repeat" description="TPR" evidence="1">
    <location>
        <begin position="57"/>
        <end position="90"/>
    </location>
</feature>
<proteinExistence type="predicted"/>
<gene>
    <name evidence="3" type="ORF">BCR37DRAFT_379762</name>
</gene>
<dbReference type="InterPro" id="IPR011990">
    <property type="entry name" value="TPR-like_helical_dom_sf"/>
</dbReference>
<evidence type="ECO:0000259" key="2">
    <source>
        <dbReference type="PROSITE" id="PS50181"/>
    </source>
</evidence>
<dbReference type="InterPro" id="IPR019734">
    <property type="entry name" value="TPR_rpt"/>
</dbReference>
<protein>
    <recommendedName>
        <fullName evidence="2">F-box domain-containing protein</fullName>
    </recommendedName>
</protein>
<dbReference type="RefSeq" id="XP_040725002.1">
    <property type="nucleotide sequence ID" value="XM_040869334.1"/>
</dbReference>
<accession>A0A1Y2FD71</accession>
<dbReference type="Proteomes" id="UP000193685">
    <property type="component" value="Unassembled WGS sequence"/>
</dbReference>
<dbReference type="Gene3D" id="1.20.1280.50">
    <property type="match status" value="1"/>
</dbReference>
<feature type="domain" description="F-box" evidence="2">
    <location>
        <begin position="115"/>
        <end position="162"/>
    </location>
</feature>
<dbReference type="Gene3D" id="1.25.40.10">
    <property type="entry name" value="Tetratricopeptide repeat domain"/>
    <property type="match status" value="1"/>
</dbReference>
<dbReference type="PROSITE" id="PS50005">
    <property type="entry name" value="TPR"/>
    <property type="match status" value="1"/>
</dbReference>
<dbReference type="SUPFAM" id="SSF52047">
    <property type="entry name" value="RNI-like"/>
    <property type="match status" value="1"/>
</dbReference>